<dbReference type="NCBIfam" id="TIGR03699">
    <property type="entry name" value="menaquin_MqnC"/>
    <property type="match status" value="1"/>
</dbReference>
<dbReference type="Gene3D" id="3.20.20.70">
    <property type="entry name" value="Aldolase class I"/>
    <property type="match status" value="1"/>
</dbReference>
<dbReference type="Pfam" id="PF04055">
    <property type="entry name" value="Radical_SAM"/>
    <property type="match status" value="1"/>
</dbReference>
<sequence length="365" mass="41441">MSQLSSKSLELEAKVLTGTRLTEAEALWLHDHADLDWLGAMAHEVRLRKNDPEQVTYNIDRNINYTNYCTARCTFCAFYTPETSPHGYVLSWEEIKEKLTELRAIGGNQVLLQGGLHPDYDITWYEGLLRRIKSEFPGIWLHAFSAPEIVTISRISNLSYYETLMRMKAAGLDSLPGGGAEILTEPVRSEIAVGKCTGEEWIEVHRQTHKAELPSTATMMFGTIESSEDRIEHLRMIRDLQDETEGFTAFICWPYQPDHTALKKQVPHAATAAEYLRMNAVGRLYLDNVPHFQSSWVTQGEKIGQLALFYGCDDFGSVMMEENVVSAAGTVHHLNEEKIRRAIERAGFRPARRGMRYDILEEVAV</sequence>
<comment type="cofactor">
    <cofactor evidence="6 7">
        <name>[4Fe-4S] cluster</name>
        <dbReference type="ChEBI" id="CHEBI:49883"/>
    </cofactor>
    <text evidence="6 7">Binds 1 [4Fe-4S] cluster. The cluster is coordinated with 3 cysteines and an exchangeable S-adenosyl-L-methionine.</text>
</comment>
<comment type="similarity">
    <text evidence="6">Belongs to the radical SAM superfamily. MqnC family.</text>
</comment>
<dbReference type="CDD" id="cd01335">
    <property type="entry name" value="Radical_SAM"/>
    <property type="match status" value="1"/>
</dbReference>
<keyword evidence="6" id="KW-0560">Oxidoreductase</keyword>
<keyword evidence="3 6" id="KW-0479">Metal-binding</keyword>
<evidence type="ECO:0000256" key="7">
    <source>
        <dbReference type="PIRSR" id="PIRSR004762-1"/>
    </source>
</evidence>
<proteinExistence type="inferred from homology"/>
<comment type="caution">
    <text evidence="10">The sequence shown here is derived from an EMBL/GenBank/DDBJ whole genome shotgun (WGS) entry which is preliminary data.</text>
</comment>
<dbReference type="InterPro" id="IPR022431">
    <property type="entry name" value="Cyclic_DHFL_synthase_mqnC"/>
</dbReference>
<keyword evidence="1 6" id="KW-0004">4Fe-4S</keyword>
<dbReference type="PANTHER" id="PTHR43076:SF1">
    <property type="entry name" value="LIPOYL SYNTHASE 2"/>
    <property type="match status" value="1"/>
</dbReference>
<dbReference type="Proteomes" id="UP000547674">
    <property type="component" value="Unassembled WGS sequence"/>
</dbReference>
<dbReference type="HAMAP" id="MF_00992">
    <property type="entry name" value="MqnC"/>
    <property type="match status" value="1"/>
</dbReference>
<dbReference type="PANTHER" id="PTHR43076">
    <property type="entry name" value="FO SYNTHASE (COFH)"/>
    <property type="match status" value="1"/>
</dbReference>
<dbReference type="InterPro" id="IPR013785">
    <property type="entry name" value="Aldolase_TIM"/>
</dbReference>
<evidence type="ECO:0000256" key="4">
    <source>
        <dbReference type="ARBA" id="ARBA00023004"/>
    </source>
</evidence>
<gene>
    <name evidence="6 10" type="primary">mqnC</name>
    <name evidence="10" type="ORF">HKN21_07460</name>
</gene>
<evidence type="ECO:0000313" key="10">
    <source>
        <dbReference type="EMBL" id="NNF06582.1"/>
    </source>
</evidence>
<dbReference type="SFLD" id="SFLDG01389">
    <property type="entry name" value="menaquinone_synthsis_involved"/>
    <property type="match status" value="1"/>
</dbReference>
<evidence type="ECO:0000256" key="1">
    <source>
        <dbReference type="ARBA" id="ARBA00022485"/>
    </source>
</evidence>
<feature type="binding site" evidence="8">
    <location>
        <position position="317"/>
    </location>
    <ligand>
        <name>(3R)-3-methyl-D-ornithine</name>
        <dbReference type="ChEBI" id="CHEBI:64642"/>
    </ligand>
</feature>
<dbReference type="EC" id="1.21.98.1" evidence="6"/>
<dbReference type="GO" id="GO:0044689">
    <property type="term" value="F:7,8-didemethyl-8-hydroxy-5-deazariboflavin synthase activity"/>
    <property type="evidence" value="ECO:0007669"/>
    <property type="project" value="TreeGrafter"/>
</dbReference>
<evidence type="ECO:0000256" key="5">
    <source>
        <dbReference type="ARBA" id="ARBA00023014"/>
    </source>
</evidence>
<feature type="binding site" evidence="6 7">
    <location>
        <position position="69"/>
    </location>
    <ligand>
        <name>[4Fe-4S] cluster</name>
        <dbReference type="ChEBI" id="CHEBI:49883"/>
        <note>4Fe-4S-S-AdoMet</note>
    </ligand>
</feature>
<dbReference type="Pfam" id="PF19288">
    <property type="entry name" value="CofH_C"/>
    <property type="match status" value="1"/>
</dbReference>
<evidence type="ECO:0000256" key="3">
    <source>
        <dbReference type="ARBA" id="ARBA00022723"/>
    </source>
</evidence>
<evidence type="ECO:0000259" key="9">
    <source>
        <dbReference type="PROSITE" id="PS51918"/>
    </source>
</evidence>
<feature type="binding site" evidence="6 7">
    <location>
        <position position="73"/>
    </location>
    <ligand>
        <name>[4Fe-4S] cluster</name>
        <dbReference type="ChEBI" id="CHEBI:49883"/>
        <note>4Fe-4S-S-AdoMet</note>
    </ligand>
</feature>
<dbReference type="SFLD" id="SFLDS00029">
    <property type="entry name" value="Radical_SAM"/>
    <property type="match status" value="1"/>
</dbReference>
<name>A0A7Y2E8W5_UNCEI</name>
<dbReference type="EMBL" id="JABDJR010000291">
    <property type="protein sequence ID" value="NNF06582.1"/>
    <property type="molecule type" value="Genomic_DNA"/>
</dbReference>
<keyword evidence="5 6" id="KW-0411">Iron-sulfur</keyword>
<evidence type="ECO:0000256" key="6">
    <source>
        <dbReference type="HAMAP-Rule" id="MF_00992"/>
    </source>
</evidence>
<feature type="binding site" evidence="8">
    <location>
        <position position="145"/>
    </location>
    <ligand>
        <name>(3R)-3-methyl-D-ornithine</name>
        <dbReference type="ChEBI" id="CHEBI:64642"/>
    </ligand>
</feature>
<evidence type="ECO:0000313" key="11">
    <source>
        <dbReference type="Proteomes" id="UP000547674"/>
    </source>
</evidence>
<comment type="catalytic activity">
    <reaction evidence="6">
        <text>dehypoxanthine futalosine + S-adenosyl-L-methionine = cyclic dehypoxanthinylfutalosinate + 5'-deoxyadenosine + L-methionine + H(+)</text>
        <dbReference type="Rhea" id="RHEA:33083"/>
        <dbReference type="ChEBI" id="CHEBI:15378"/>
        <dbReference type="ChEBI" id="CHEBI:17319"/>
        <dbReference type="ChEBI" id="CHEBI:57844"/>
        <dbReference type="ChEBI" id="CHEBI:58864"/>
        <dbReference type="ChEBI" id="CHEBI:59789"/>
        <dbReference type="ChEBI" id="CHEBI:64270"/>
        <dbReference type="EC" id="1.21.98.1"/>
    </reaction>
</comment>
<dbReference type="PROSITE" id="PS51918">
    <property type="entry name" value="RADICAL_SAM"/>
    <property type="match status" value="1"/>
</dbReference>
<dbReference type="GO" id="GO:0051539">
    <property type="term" value="F:4 iron, 4 sulfur cluster binding"/>
    <property type="evidence" value="ECO:0007669"/>
    <property type="project" value="UniProtKB-KW"/>
</dbReference>
<dbReference type="InterPro" id="IPR007197">
    <property type="entry name" value="rSAM"/>
</dbReference>
<reference evidence="10 11" key="1">
    <citation type="submission" date="2020-03" db="EMBL/GenBank/DDBJ databases">
        <title>Metabolic flexibility allows generalist bacteria to become dominant in a frequently disturbed ecosystem.</title>
        <authorList>
            <person name="Chen Y.-J."/>
            <person name="Leung P.M."/>
            <person name="Bay S.K."/>
            <person name="Hugenholtz P."/>
            <person name="Kessler A.J."/>
            <person name="Shelley G."/>
            <person name="Waite D.W."/>
            <person name="Cook P.L."/>
            <person name="Greening C."/>
        </authorList>
    </citation>
    <scope>NUCLEOTIDE SEQUENCE [LARGE SCALE GENOMIC DNA]</scope>
    <source>
        <strain evidence="10">SS_bin_28</strain>
    </source>
</reference>
<dbReference type="InterPro" id="IPR020050">
    <property type="entry name" value="FO_synthase_su2"/>
</dbReference>
<feature type="binding site" evidence="8">
    <location>
        <position position="295"/>
    </location>
    <ligand>
        <name>(3R)-3-methyl-D-ornithine</name>
        <dbReference type="ChEBI" id="CHEBI:64642"/>
    </ligand>
</feature>
<protein>
    <recommendedName>
        <fullName evidence="6">Cyclic dehypoxanthine futalosine synthase</fullName>
        <shortName evidence="6">Cyclic DHFL synthase</shortName>
        <ecNumber evidence="6">1.21.98.1</ecNumber>
    </recommendedName>
    <alternativeName>
        <fullName evidence="6">Dehypoxanthine futalosine cyclase</fullName>
        <shortName evidence="6">DHFL cyclase</shortName>
    </alternativeName>
    <alternativeName>
        <fullName evidence="6">Menaquinone biosynthetic enzyme MqnC</fullName>
    </alternativeName>
</protein>
<feature type="domain" description="Radical SAM core" evidence="9">
    <location>
        <begin position="55"/>
        <end position="288"/>
    </location>
</feature>
<keyword evidence="4 6" id="KW-0408">Iron</keyword>
<dbReference type="InterPro" id="IPR045567">
    <property type="entry name" value="CofH/MnqC-like_C"/>
</dbReference>
<evidence type="ECO:0000256" key="2">
    <source>
        <dbReference type="ARBA" id="ARBA00022691"/>
    </source>
</evidence>
<dbReference type="SFLD" id="SFLDF00342">
    <property type="entry name" value="cyclic_dehypoxanthine_futalosi"/>
    <property type="match status" value="1"/>
</dbReference>
<keyword evidence="2 6" id="KW-0949">S-adenosyl-L-methionine</keyword>
<dbReference type="GO" id="GO:0046992">
    <property type="term" value="F:oxidoreductase activity, acting on X-H and Y-H to form an X-Y bond"/>
    <property type="evidence" value="ECO:0007669"/>
    <property type="project" value="UniProtKB-UniRule"/>
</dbReference>
<comment type="pathway">
    <text evidence="6">Quinol/quinone metabolism; menaquinone biosynthesis.</text>
</comment>
<accession>A0A7Y2E8W5</accession>
<dbReference type="UniPathway" id="UPA00079"/>
<evidence type="ECO:0000256" key="8">
    <source>
        <dbReference type="PIRSR" id="PIRSR004762-2"/>
    </source>
</evidence>
<dbReference type="InterPro" id="IPR058240">
    <property type="entry name" value="rSAM_sf"/>
</dbReference>
<dbReference type="GO" id="GO:0016765">
    <property type="term" value="F:transferase activity, transferring alkyl or aryl (other than methyl) groups"/>
    <property type="evidence" value="ECO:0007669"/>
    <property type="project" value="InterPro"/>
</dbReference>
<dbReference type="NCBIfam" id="TIGR00423">
    <property type="entry name" value="CofH family radical SAM protein"/>
    <property type="match status" value="1"/>
</dbReference>
<dbReference type="InterPro" id="IPR034405">
    <property type="entry name" value="F420"/>
</dbReference>
<dbReference type="SFLD" id="SFLDF00343">
    <property type="entry name" value="aminofutalosine_synthase_(mqnE"/>
    <property type="match status" value="1"/>
</dbReference>
<dbReference type="GO" id="GO:0009234">
    <property type="term" value="P:menaquinone biosynthetic process"/>
    <property type="evidence" value="ECO:0007669"/>
    <property type="project" value="UniProtKB-UniRule"/>
</dbReference>
<dbReference type="PIRSF" id="PIRSF004762">
    <property type="entry name" value="CHP00423"/>
    <property type="match status" value="1"/>
</dbReference>
<feature type="binding site" evidence="6 7">
    <location>
        <position position="76"/>
    </location>
    <ligand>
        <name>[4Fe-4S] cluster</name>
        <dbReference type="ChEBI" id="CHEBI:49883"/>
        <note>4Fe-4S-S-AdoMet</note>
    </ligand>
</feature>
<dbReference type="SFLD" id="SFLDG01064">
    <property type="entry name" value="F420__menaquinone_cofactor_bio"/>
    <property type="match status" value="1"/>
</dbReference>
<feature type="binding site" evidence="8">
    <location>
        <position position="181"/>
    </location>
    <ligand>
        <name>S-adenosyl-L-methionine</name>
        <dbReference type="ChEBI" id="CHEBI:59789"/>
    </ligand>
</feature>
<dbReference type="AlphaFoldDB" id="A0A7Y2E8W5"/>
<feature type="binding site" evidence="8">
    <location>
        <position position="75"/>
    </location>
    <ligand>
        <name>S-adenosyl-L-methionine</name>
        <dbReference type="ChEBI" id="CHEBI:59789"/>
    </ligand>
</feature>
<organism evidence="10 11">
    <name type="scientific">Eiseniibacteriota bacterium</name>
    <dbReference type="NCBI Taxonomy" id="2212470"/>
    <lineage>
        <taxon>Bacteria</taxon>
        <taxon>Candidatus Eiseniibacteriota</taxon>
    </lineage>
</organism>
<dbReference type="SUPFAM" id="SSF102114">
    <property type="entry name" value="Radical SAM enzymes"/>
    <property type="match status" value="1"/>
</dbReference>
<dbReference type="GO" id="GO:0005506">
    <property type="term" value="F:iron ion binding"/>
    <property type="evidence" value="ECO:0007669"/>
    <property type="project" value="UniProtKB-UniRule"/>
</dbReference>
<comment type="function">
    <text evidence="6">Radical SAM enzyme that catalyzes the cyclization of dehypoxanthine futalosine (DHFL) into cyclic dehypoxanthine futalosine (CDHFL), a step in the biosynthesis of menaquinone (MK, vitamin K2).</text>
</comment>
<keyword evidence="6" id="KW-0474">Menaquinone biosynthesis</keyword>